<evidence type="ECO:0000256" key="3">
    <source>
        <dbReference type="ARBA" id="ARBA00022622"/>
    </source>
</evidence>
<dbReference type="GO" id="GO:0098552">
    <property type="term" value="C:side of membrane"/>
    <property type="evidence" value="ECO:0007669"/>
    <property type="project" value="UniProtKB-KW"/>
</dbReference>
<dbReference type="CDD" id="cd11019">
    <property type="entry name" value="OsENODL1_like"/>
    <property type="match status" value="1"/>
</dbReference>
<keyword evidence="4 10" id="KW-0732">Signal</keyword>
<evidence type="ECO:0000259" key="11">
    <source>
        <dbReference type="PROSITE" id="PS51485"/>
    </source>
</evidence>
<proteinExistence type="inferred from homology"/>
<keyword evidence="2" id="KW-1003">Cell membrane</keyword>
<keyword evidence="3" id="KW-0336">GPI-anchor</keyword>
<keyword evidence="6" id="KW-1015">Disulfide bond</keyword>
<evidence type="ECO:0000256" key="8">
    <source>
        <dbReference type="ARBA" id="ARBA00023288"/>
    </source>
</evidence>
<dbReference type="InterPro" id="IPR008972">
    <property type="entry name" value="Cupredoxin"/>
</dbReference>
<dbReference type="PANTHER" id="PTHR33021:SF197">
    <property type="entry name" value="EARLY NODULIN-LIKE PROTEIN 13"/>
    <property type="match status" value="1"/>
</dbReference>
<dbReference type="GO" id="GO:0005886">
    <property type="term" value="C:plasma membrane"/>
    <property type="evidence" value="ECO:0007669"/>
    <property type="project" value="UniProtKB-SubCell"/>
</dbReference>
<dbReference type="PANTHER" id="PTHR33021">
    <property type="entry name" value="BLUE COPPER PROTEIN"/>
    <property type="match status" value="1"/>
</dbReference>
<dbReference type="EMBL" id="JBEDUW010000002">
    <property type="protein sequence ID" value="KAK9947216.1"/>
    <property type="molecule type" value="Genomic_DNA"/>
</dbReference>
<protein>
    <recommendedName>
        <fullName evidence="11">Phytocyanin domain-containing protein</fullName>
    </recommendedName>
</protein>
<evidence type="ECO:0000256" key="6">
    <source>
        <dbReference type="ARBA" id="ARBA00023157"/>
    </source>
</evidence>
<comment type="similarity">
    <text evidence="9">Belongs to the early nodulin-like (ENODL) family.</text>
</comment>
<evidence type="ECO:0000256" key="5">
    <source>
        <dbReference type="ARBA" id="ARBA00023136"/>
    </source>
</evidence>
<comment type="caution">
    <text evidence="12">The sequence shown here is derived from an EMBL/GenBank/DDBJ whole genome shotgun (WGS) entry which is preliminary data.</text>
</comment>
<sequence length="181" mass="19394">MAGFSSTTCLLLIFLLLRSSEARDILVGGKADAWAIPSSESQSLNKWAETNRFRTGDTLVWKYDSAKDSVLLVTKEDYVNCNTSSPIQQYKDGETKIVLDKSGPFYFISGTKDHCEKGQKLIVVVLSQRNRPSAVSPAPSPALAVEIDGPAVAPTPTSSASAFKAGLIVALMGVLAPLVIF</sequence>
<dbReference type="Pfam" id="PF02298">
    <property type="entry name" value="Cu_bind_like"/>
    <property type="match status" value="1"/>
</dbReference>
<feature type="signal peptide" evidence="10">
    <location>
        <begin position="1"/>
        <end position="22"/>
    </location>
</feature>
<evidence type="ECO:0000256" key="10">
    <source>
        <dbReference type="SAM" id="SignalP"/>
    </source>
</evidence>
<keyword evidence="13" id="KW-1185">Reference proteome</keyword>
<evidence type="ECO:0000313" key="13">
    <source>
        <dbReference type="Proteomes" id="UP001457282"/>
    </source>
</evidence>
<feature type="chain" id="PRO_5043441576" description="Phytocyanin domain-containing protein" evidence="10">
    <location>
        <begin position="23"/>
        <end position="181"/>
    </location>
</feature>
<dbReference type="InterPro" id="IPR039391">
    <property type="entry name" value="Phytocyanin-like"/>
</dbReference>
<comment type="subcellular location">
    <subcellularLocation>
        <location evidence="1">Cell membrane</location>
        <topology evidence="1">Lipid-anchor</topology>
        <topology evidence="1">GPI-anchor</topology>
    </subcellularLocation>
</comment>
<dbReference type="PROSITE" id="PS51485">
    <property type="entry name" value="PHYTOCYANIN"/>
    <property type="match status" value="1"/>
</dbReference>
<keyword evidence="8" id="KW-0449">Lipoprotein</keyword>
<accession>A0AAW1YGC3</accession>
<dbReference type="InterPro" id="IPR041846">
    <property type="entry name" value="ENL_dom"/>
</dbReference>
<keyword evidence="7" id="KW-0325">Glycoprotein</keyword>
<dbReference type="SUPFAM" id="SSF49503">
    <property type="entry name" value="Cupredoxins"/>
    <property type="match status" value="1"/>
</dbReference>
<gene>
    <name evidence="12" type="ORF">M0R45_012648</name>
</gene>
<evidence type="ECO:0000313" key="12">
    <source>
        <dbReference type="EMBL" id="KAK9947216.1"/>
    </source>
</evidence>
<dbReference type="FunFam" id="2.60.40.420:FF:000069">
    <property type="entry name" value="Early nodulin-like protein 1"/>
    <property type="match status" value="1"/>
</dbReference>
<evidence type="ECO:0000256" key="9">
    <source>
        <dbReference type="ARBA" id="ARBA00035011"/>
    </source>
</evidence>
<dbReference type="GO" id="GO:0009055">
    <property type="term" value="F:electron transfer activity"/>
    <property type="evidence" value="ECO:0007669"/>
    <property type="project" value="InterPro"/>
</dbReference>
<feature type="domain" description="Phytocyanin" evidence="11">
    <location>
        <begin position="23"/>
        <end position="127"/>
    </location>
</feature>
<dbReference type="AlphaFoldDB" id="A0AAW1YGC3"/>
<keyword evidence="5" id="KW-0472">Membrane</keyword>
<evidence type="ECO:0000256" key="4">
    <source>
        <dbReference type="ARBA" id="ARBA00022729"/>
    </source>
</evidence>
<dbReference type="InterPro" id="IPR003245">
    <property type="entry name" value="Phytocyanin_dom"/>
</dbReference>
<dbReference type="Gene3D" id="2.60.40.420">
    <property type="entry name" value="Cupredoxins - blue copper proteins"/>
    <property type="match status" value="1"/>
</dbReference>
<evidence type="ECO:0000256" key="7">
    <source>
        <dbReference type="ARBA" id="ARBA00023180"/>
    </source>
</evidence>
<name>A0AAW1YGC3_RUBAR</name>
<organism evidence="12 13">
    <name type="scientific">Rubus argutus</name>
    <name type="common">Southern blackberry</name>
    <dbReference type="NCBI Taxonomy" id="59490"/>
    <lineage>
        <taxon>Eukaryota</taxon>
        <taxon>Viridiplantae</taxon>
        <taxon>Streptophyta</taxon>
        <taxon>Embryophyta</taxon>
        <taxon>Tracheophyta</taxon>
        <taxon>Spermatophyta</taxon>
        <taxon>Magnoliopsida</taxon>
        <taxon>eudicotyledons</taxon>
        <taxon>Gunneridae</taxon>
        <taxon>Pentapetalae</taxon>
        <taxon>rosids</taxon>
        <taxon>fabids</taxon>
        <taxon>Rosales</taxon>
        <taxon>Rosaceae</taxon>
        <taxon>Rosoideae</taxon>
        <taxon>Rosoideae incertae sedis</taxon>
        <taxon>Rubus</taxon>
    </lineage>
</organism>
<evidence type="ECO:0000256" key="2">
    <source>
        <dbReference type="ARBA" id="ARBA00022475"/>
    </source>
</evidence>
<reference evidence="12 13" key="1">
    <citation type="journal article" date="2023" name="G3 (Bethesda)">
        <title>A chromosome-length genome assembly and annotation of blackberry (Rubus argutus, cv. 'Hillquist').</title>
        <authorList>
            <person name="Bruna T."/>
            <person name="Aryal R."/>
            <person name="Dudchenko O."/>
            <person name="Sargent D.J."/>
            <person name="Mead D."/>
            <person name="Buti M."/>
            <person name="Cavallini A."/>
            <person name="Hytonen T."/>
            <person name="Andres J."/>
            <person name="Pham M."/>
            <person name="Weisz D."/>
            <person name="Mascagni F."/>
            <person name="Usai G."/>
            <person name="Natali L."/>
            <person name="Bassil N."/>
            <person name="Fernandez G.E."/>
            <person name="Lomsadze A."/>
            <person name="Armour M."/>
            <person name="Olukolu B."/>
            <person name="Poorten T."/>
            <person name="Britton C."/>
            <person name="Davik J."/>
            <person name="Ashrafi H."/>
            <person name="Aiden E.L."/>
            <person name="Borodovsky M."/>
            <person name="Worthington M."/>
        </authorList>
    </citation>
    <scope>NUCLEOTIDE SEQUENCE [LARGE SCALE GENOMIC DNA]</scope>
    <source>
        <strain evidence="12">PI 553951</strain>
    </source>
</reference>
<dbReference type="Proteomes" id="UP001457282">
    <property type="component" value="Unassembled WGS sequence"/>
</dbReference>
<evidence type="ECO:0000256" key="1">
    <source>
        <dbReference type="ARBA" id="ARBA00004609"/>
    </source>
</evidence>